<dbReference type="EMBL" id="KZ451980">
    <property type="protein sequence ID" value="PKA55189.1"/>
    <property type="molecule type" value="Genomic_DNA"/>
</dbReference>
<dbReference type="Proteomes" id="UP000236161">
    <property type="component" value="Unassembled WGS sequence"/>
</dbReference>
<reference evidence="2 3" key="1">
    <citation type="journal article" date="2017" name="Nature">
        <title>The Apostasia genome and the evolution of orchids.</title>
        <authorList>
            <person name="Zhang G.Q."/>
            <person name="Liu K.W."/>
            <person name="Li Z."/>
            <person name="Lohaus R."/>
            <person name="Hsiao Y.Y."/>
            <person name="Niu S.C."/>
            <person name="Wang J.Y."/>
            <person name="Lin Y.C."/>
            <person name="Xu Q."/>
            <person name="Chen L.J."/>
            <person name="Yoshida K."/>
            <person name="Fujiwara S."/>
            <person name="Wang Z.W."/>
            <person name="Zhang Y.Q."/>
            <person name="Mitsuda N."/>
            <person name="Wang M."/>
            <person name="Liu G.H."/>
            <person name="Pecoraro L."/>
            <person name="Huang H.X."/>
            <person name="Xiao X.J."/>
            <person name="Lin M."/>
            <person name="Wu X.Y."/>
            <person name="Wu W.L."/>
            <person name="Chen Y.Y."/>
            <person name="Chang S.B."/>
            <person name="Sakamoto S."/>
            <person name="Ohme-Takagi M."/>
            <person name="Yagi M."/>
            <person name="Zeng S.J."/>
            <person name="Shen C.Y."/>
            <person name="Yeh C.M."/>
            <person name="Luo Y.B."/>
            <person name="Tsai W.C."/>
            <person name="Van de Peer Y."/>
            <person name="Liu Z.J."/>
        </authorList>
    </citation>
    <scope>NUCLEOTIDE SEQUENCE [LARGE SCALE GENOMIC DNA]</scope>
    <source>
        <strain evidence="3">cv. Shenzhen</strain>
        <tissue evidence="2">Stem</tissue>
    </source>
</reference>
<evidence type="ECO:0000259" key="1">
    <source>
        <dbReference type="Pfam" id="PF13456"/>
    </source>
</evidence>
<dbReference type="InterPro" id="IPR036397">
    <property type="entry name" value="RNaseH_sf"/>
</dbReference>
<dbReference type="PANTHER" id="PTHR47723">
    <property type="entry name" value="OS05G0353850 PROTEIN"/>
    <property type="match status" value="1"/>
</dbReference>
<proteinExistence type="predicted"/>
<feature type="domain" description="RNase H type-1" evidence="1">
    <location>
        <begin position="12"/>
        <end position="125"/>
    </location>
</feature>
<protein>
    <recommendedName>
        <fullName evidence="1">RNase H type-1 domain-containing protein</fullName>
    </recommendedName>
</protein>
<dbReference type="Pfam" id="PF13456">
    <property type="entry name" value="RVT_3"/>
    <property type="match status" value="1"/>
</dbReference>
<dbReference type="GO" id="GO:0003676">
    <property type="term" value="F:nucleic acid binding"/>
    <property type="evidence" value="ECO:0007669"/>
    <property type="project" value="InterPro"/>
</dbReference>
<organism evidence="2 3">
    <name type="scientific">Apostasia shenzhenica</name>
    <dbReference type="NCBI Taxonomy" id="1088818"/>
    <lineage>
        <taxon>Eukaryota</taxon>
        <taxon>Viridiplantae</taxon>
        <taxon>Streptophyta</taxon>
        <taxon>Embryophyta</taxon>
        <taxon>Tracheophyta</taxon>
        <taxon>Spermatophyta</taxon>
        <taxon>Magnoliopsida</taxon>
        <taxon>Liliopsida</taxon>
        <taxon>Asparagales</taxon>
        <taxon>Orchidaceae</taxon>
        <taxon>Apostasioideae</taxon>
        <taxon>Apostasia</taxon>
    </lineage>
</organism>
<dbReference type="SUPFAM" id="SSF53098">
    <property type="entry name" value="Ribonuclease H-like"/>
    <property type="match status" value="1"/>
</dbReference>
<dbReference type="InterPro" id="IPR044730">
    <property type="entry name" value="RNase_H-like_dom_plant"/>
</dbReference>
<dbReference type="Gene3D" id="3.30.420.10">
    <property type="entry name" value="Ribonuclease H-like superfamily/Ribonuclease H"/>
    <property type="match status" value="1"/>
</dbReference>
<evidence type="ECO:0000313" key="3">
    <source>
        <dbReference type="Proteomes" id="UP000236161"/>
    </source>
</evidence>
<dbReference type="AlphaFoldDB" id="A0A2I0AI03"/>
<dbReference type="GO" id="GO:0004523">
    <property type="term" value="F:RNA-DNA hybrid ribonuclease activity"/>
    <property type="evidence" value="ECO:0007669"/>
    <property type="project" value="InterPro"/>
</dbReference>
<gene>
    <name evidence="2" type="ORF">AXF42_Ash003826</name>
</gene>
<dbReference type="PANTHER" id="PTHR47723:SF19">
    <property type="entry name" value="POLYNUCLEOTIDYL TRANSFERASE, RIBONUCLEASE H-LIKE SUPERFAMILY PROTEIN"/>
    <property type="match status" value="1"/>
</dbReference>
<keyword evidence="3" id="KW-1185">Reference proteome</keyword>
<dbReference type="InterPro" id="IPR053151">
    <property type="entry name" value="RNase_H-like"/>
</dbReference>
<dbReference type="OrthoDB" id="1391789at2759"/>
<evidence type="ECO:0000313" key="2">
    <source>
        <dbReference type="EMBL" id="PKA55189.1"/>
    </source>
</evidence>
<sequence>MPNKAYSAVRIKGAAIGALICNSEGQLLEAKGQFLSTQAVNIAELHAAFLAADLVKPWIGKFQGVWFEGDSEHTIHQLQQAVQRPHHASSIEFHGFLPTLFSFSHYKISHVYRQANMAAHYVASSSFVSNKELVPPGSHVYGCDAALEPRVNISPPHWQGANINVGLGMRTITMVDALPKACQDKARAAPCRFTFSSTSL</sequence>
<dbReference type="InterPro" id="IPR012337">
    <property type="entry name" value="RNaseH-like_sf"/>
</dbReference>
<accession>A0A2I0AI03</accession>
<dbReference type="InterPro" id="IPR002156">
    <property type="entry name" value="RNaseH_domain"/>
</dbReference>
<dbReference type="CDD" id="cd06222">
    <property type="entry name" value="RNase_H_like"/>
    <property type="match status" value="1"/>
</dbReference>
<name>A0A2I0AI03_9ASPA</name>